<evidence type="ECO:0000259" key="2">
    <source>
        <dbReference type="PROSITE" id="PS50198"/>
    </source>
</evidence>
<dbReference type="Proteomes" id="UP000767334">
    <property type="component" value="Unassembled WGS sequence"/>
</dbReference>
<reference evidence="3 4" key="1">
    <citation type="journal article" date="2021" name="Sci. Rep.">
        <title>The distribution of antibiotic resistance genes in chicken gut microbiota commensals.</title>
        <authorList>
            <person name="Juricova H."/>
            <person name="Matiasovicova J."/>
            <person name="Kubasova T."/>
            <person name="Cejkova D."/>
            <person name="Rychlik I."/>
        </authorList>
    </citation>
    <scope>NUCLEOTIDE SEQUENCE [LARGE SCALE GENOMIC DNA]</scope>
    <source>
        <strain evidence="3 4">An435</strain>
    </source>
</reference>
<dbReference type="Gene3D" id="1.10.8.1040">
    <property type="match status" value="1"/>
</dbReference>
<dbReference type="SUPFAM" id="SSF109998">
    <property type="entry name" value="Triger factor/SurA peptide-binding domain-like"/>
    <property type="match status" value="1"/>
</dbReference>
<keyword evidence="1 3" id="KW-0413">Isomerase</keyword>
<protein>
    <submittedName>
        <fullName evidence="3">Peptidylprolyl isomerase</fullName>
    </submittedName>
</protein>
<proteinExistence type="predicted"/>
<comment type="caution">
    <text evidence="3">The sequence shown here is derived from an EMBL/GenBank/DDBJ whole genome shotgun (WGS) entry which is preliminary data.</text>
</comment>
<dbReference type="PROSITE" id="PS50198">
    <property type="entry name" value="PPIC_PPIASE_2"/>
    <property type="match status" value="1"/>
</dbReference>
<dbReference type="InterPro" id="IPR023058">
    <property type="entry name" value="PPIase_PpiC_CS"/>
</dbReference>
<keyword evidence="4" id="KW-1185">Reference proteome</keyword>
<dbReference type="Gene3D" id="3.10.50.40">
    <property type="match status" value="1"/>
</dbReference>
<dbReference type="SUPFAM" id="SSF54534">
    <property type="entry name" value="FKBP-like"/>
    <property type="match status" value="1"/>
</dbReference>
<dbReference type="Pfam" id="PF00639">
    <property type="entry name" value="Rotamase"/>
    <property type="match status" value="1"/>
</dbReference>
<evidence type="ECO:0000313" key="3">
    <source>
        <dbReference type="EMBL" id="MBM6817866.1"/>
    </source>
</evidence>
<dbReference type="GO" id="GO:0016853">
    <property type="term" value="F:isomerase activity"/>
    <property type="evidence" value="ECO:0007669"/>
    <property type="project" value="UniProtKB-KW"/>
</dbReference>
<keyword evidence="1" id="KW-0697">Rotamase</keyword>
<dbReference type="InterPro" id="IPR027304">
    <property type="entry name" value="Trigger_fact/SurA_dom_sf"/>
</dbReference>
<name>A0ABS2FC30_9CLOT</name>
<feature type="domain" description="PpiC" evidence="2">
    <location>
        <begin position="113"/>
        <end position="203"/>
    </location>
</feature>
<gene>
    <name evidence="3" type="ORF">H6A19_00685</name>
</gene>
<organism evidence="3 4">
    <name type="scientific">Clostridium saudiense</name>
    <dbReference type="NCBI Taxonomy" id="1414720"/>
    <lineage>
        <taxon>Bacteria</taxon>
        <taxon>Bacillati</taxon>
        <taxon>Bacillota</taxon>
        <taxon>Clostridia</taxon>
        <taxon>Eubacteriales</taxon>
        <taxon>Clostridiaceae</taxon>
        <taxon>Clostridium</taxon>
    </lineage>
</organism>
<evidence type="ECO:0000313" key="4">
    <source>
        <dbReference type="Proteomes" id="UP000767334"/>
    </source>
</evidence>
<dbReference type="PANTHER" id="PTHR47245:SF2">
    <property type="entry name" value="PEPTIDYL-PROLYL CIS-TRANS ISOMERASE HP_0175-RELATED"/>
    <property type="match status" value="1"/>
</dbReference>
<dbReference type="InterPro" id="IPR046357">
    <property type="entry name" value="PPIase_dom_sf"/>
</dbReference>
<accession>A0ABS2FC30</accession>
<dbReference type="InterPro" id="IPR000297">
    <property type="entry name" value="PPIase_PpiC"/>
</dbReference>
<dbReference type="RefSeq" id="WP_148322804.1">
    <property type="nucleotide sequence ID" value="NZ_JACJLL010000002.1"/>
</dbReference>
<dbReference type="EMBL" id="JACJLL010000002">
    <property type="protein sequence ID" value="MBM6817866.1"/>
    <property type="molecule type" value="Genomic_DNA"/>
</dbReference>
<dbReference type="PANTHER" id="PTHR47245">
    <property type="entry name" value="PEPTIDYLPROLYL ISOMERASE"/>
    <property type="match status" value="1"/>
</dbReference>
<sequence length="248" mass="28442">MENKVLATISGVEITENDLNAIIMRYPADKRGMFNSEMGKKQLLEQMISFDLMHKLGTEMKINETEEYKANLAQLEKDLLTQLTINKVLAEVTVTDEDAKKYYDEHKNEFEQPATVSAKHILVDNEELCSDVKNKIENGELSFEEAAKQYSTCPSKEQGGNLGVFGRGMMVPEFEEAAFELELEKVSEPVKTQFGYHLIKVDAKNEPKTSEFADVKNQIIQKLIQENQEKKYLDLIKELEAKYDVKRF</sequence>
<dbReference type="InterPro" id="IPR050245">
    <property type="entry name" value="PrsA_foldase"/>
</dbReference>
<dbReference type="PROSITE" id="PS01096">
    <property type="entry name" value="PPIC_PPIASE_1"/>
    <property type="match status" value="1"/>
</dbReference>
<evidence type="ECO:0000256" key="1">
    <source>
        <dbReference type="PROSITE-ProRule" id="PRU00278"/>
    </source>
</evidence>